<feature type="compositionally biased region" description="Low complexity" evidence="1">
    <location>
        <begin position="344"/>
        <end position="358"/>
    </location>
</feature>
<accession>A0A9P6W719</accession>
<feature type="compositionally biased region" description="Basic and acidic residues" evidence="1">
    <location>
        <begin position="424"/>
        <end position="436"/>
    </location>
</feature>
<dbReference type="PROSITE" id="PS50829">
    <property type="entry name" value="GYF"/>
    <property type="match status" value="1"/>
</dbReference>
<organism evidence="3 4">
    <name type="scientific">Rhodotorula mucilaginosa</name>
    <name type="common">Yeast</name>
    <name type="synonym">Rhodotorula rubra</name>
    <dbReference type="NCBI Taxonomy" id="5537"/>
    <lineage>
        <taxon>Eukaryota</taxon>
        <taxon>Fungi</taxon>
        <taxon>Dikarya</taxon>
        <taxon>Basidiomycota</taxon>
        <taxon>Pucciniomycotina</taxon>
        <taxon>Microbotryomycetes</taxon>
        <taxon>Sporidiobolales</taxon>
        <taxon>Sporidiobolaceae</taxon>
        <taxon>Rhodotorula</taxon>
    </lineage>
</organism>
<name>A0A9P6W719_RHOMI</name>
<dbReference type="SUPFAM" id="SSF55277">
    <property type="entry name" value="GYF domain"/>
    <property type="match status" value="1"/>
</dbReference>
<feature type="compositionally biased region" description="Low complexity" evidence="1">
    <location>
        <begin position="314"/>
        <end position="323"/>
    </location>
</feature>
<feature type="domain" description="GYF" evidence="2">
    <location>
        <begin position="474"/>
        <end position="537"/>
    </location>
</feature>
<feature type="compositionally biased region" description="Acidic residues" evidence="1">
    <location>
        <begin position="108"/>
        <end position="117"/>
    </location>
</feature>
<dbReference type="PANTHER" id="PTHR13138">
    <property type="entry name" value="PROTEIN LIN1"/>
    <property type="match status" value="1"/>
</dbReference>
<keyword evidence="4" id="KW-1185">Reference proteome</keyword>
<evidence type="ECO:0000256" key="1">
    <source>
        <dbReference type="SAM" id="MobiDB-lite"/>
    </source>
</evidence>
<feature type="compositionally biased region" description="Acidic residues" evidence="1">
    <location>
        <begin position="158"/>
        <end position="184"/>
    </location>
</feature>
<feature type="compositionally biased region" description="Basic and acidic residues" evidence="1">
    <location>
        <begin position="128"/>
        <end position="142"/>
    </location>
</feature>
<feature type="region of interest" description="Disordered" evidence="1">
    <location>
        <begin position="250"/>
        <end position="272"/>
    </location>
</feature>
<dbReference type="PANTHER" id="PTHR13138:SF3">
    <property type="entry name" value="CD2 ANTIGEN CYTOPLASMIC TAIL-BINDING PROTEIN 2"/>
    <property type="match status" value="1"/>
</dbReference>
<sequence>MPPKRPATTFTADQPTDRAAAAAAATGGGKRTRFAPNNAQTVLEAGQDDLELDLEQGAGGAAKKKNRVTTEGYDSDSSAESDTEGGFGGAGGGRAGRGGGAGGQAAAPEEDEQEDQDMFGGPATAKDTGLDLKGKKKEKEFLEMGDIEGQEFSKRDDDDADDDDDDDEEEIEEDYLPEDDEANADEAPRGRRSKKGMGYALSSFNMKEELAEGRFTADGTYTANAKDPLADHDVWLSGVSKRAIRAAREAKERMDARQREREAEEASRSEEQLTQLRDDCMIGLLALVRPGETVARALTRLGKAKTRANERQQAAATAATCAAGKDKGKGKADDAMDLEEDTSNNNGGEQTATGTTAASPSQRYDKKIDRLTHFASTLLSAHGELEIYDQTYEDIIKTLKSEGAVRRDWVPPTDPDIALEEKEEAAAAREKARADADAAAAGSGKHSGRSRVVIARPSASTGGAGSQAAAAAAGQVYYYKWRSPPPGQPADQEYGPYDRATLQGWIAGGYFGGADAERILVRTDGEDQSWRGWQQVQ</sequence>
<dbReference type="InterPro" id="IPR003169">
    <property type="entry name" value="GYF"/>
</dbReference>
<dbReference type="GO" id="GO:0005682">
    <property type="term" value="C:U5 snRNP"/>
    <property type="evidence" value="ECO:0007669"/>
    <property type="project" value="InterPro"/>
</dbReference>
<feature type="compositionally biased region" description="Gly residues" evidence="1">
    <location>
        <begin position="85"/>
        <end position="103"/>
    </location>
</feature>
<gene>
    <name evidence="3" type="ORF">C6P46_005978</name>
</gene>
<dbReference type="Gene3D" id="3.30.1490.40">
    <property type="match status" value="1"/>
</dbReference>
<dbReference type="EMBL" id="PUHQ01000007">
    <property type="protein sequence ID" value="KAG0665884.1"/>
    <property type="molecule type" value="Genomic_DNA"/>
</dbReference>
<evidence type="ECO:0000313" key="4">
    <source>
        <dbReference type="Proteomes" id="UP000777482"/>
    </source>
</evidence>
<evidence type="ECO:0000313" key="3">
    <source>
        <dbReference type="EMBL" id="KAG0665884.1"/>
    </source>
</evidence>
<feature type="compositionally biased region" description="Basic and acidic residues" evidence="1">
    <location>
        <begin position="324"/>
        <end position="334"/>
    </location>
</feature>
<evidence type="ECO:0000259" key="2">
    <source>
        <dbReference type="PROSITE" id="PS50829"/>
    </source>
</evidence>
<comment type="caution">
    <text evidence="3">The sequence shown here is derived from an EMBL/GenBank/DDBJ whole genome shotgun (WGS) entry which is preliminary data.</text>
</comment>
<feature type="region of interest" description="Disordered" evidence="1">
    <location>
        <begin position="422"/>
        <end position="449"/>
    </location>
</feature>
<dbReference type="AlphaFoldDB" id="A0A9P6W719"/>
<dbReference type="OrthoDB" id="331341at2759"/>
<feature type="region of interest" description="Disordered" evidence="1">
    <location>
        <begin position="1"/>
        <end position="196"/>
    </location>
</feature>
<protein>
    <recommendedName>
        <fullName evidence="2">GYF domain-containing protein</fullName>
    </recommendedName>
</protein>
<dbReference type="InterPro" id="IPR039905">
    <property type="entry name" value="CD2BP2/Lin1"/>
</dbReference>
<reference evidence="3 4" key="1">
    <citation type="submission" date="2020-11" db="EMBL/GenBank/DDBJ databases">
        <title>Kefir isolates.</title>
        <authorList>
            <person name="Marcisauskas S."/>
            <person name="Kim Y."/>
            <person name="Blasche S."/>
        </authorList>
    </citation>
    <scope>NUCLEOTIDE SEQUENCE [LARGE SCALE GENOMIC DNA]</scope>
    <source>
        <strain evidence="3 4">KR</strain>
    </source>
</reference>
<proteinExistence type="predicted"/>
<feature type="compositionally biased region" description="Acidic residues" evidence="1">
    <location>
        <begin position="73"/>
        <end position="83"/>
    </location>
</feature>
<feature type="region of interest" description="Disordered" evidence="1">
    <location>
        <begin position="309"/>
        <end position="363"/>
    </location>
</feature>
<dbReference type="InterPro" id="IPR035445">
    <property type="entry name" value="GYF-like_dom_sf"/>
</dbReference>
<dbReference type="Proteomes" id="UP000777482">
    <property type="component" value="Unassembled WGS sequence"/>
</dbReference>